<dbReference type="Proteomes" id="UP000585836">
    <property type="component" value="Unassembled WGS sequence"/>
</dbReference>
<accession>A0A7W9Q3Q0</accession>
<organism evidence="1 2">
    <name type="scientific">Streptomyces echinatus</name>
    <dbReference type="NCBI Taxonomy" id="67293"/>
    <lineage>
        <taxon>Bacteria</taxon>
        <taxon>Bacillati</taxon>
        <taxon>Actinomycetota</taxon>
        <taxon>Actinomycetes</taxon>
        <taxon>Kitasatosporales</taxon>
        <taxon>Streptomycetaceae</taxon>
        <taxon>Streptomyces</taxon>
    </lineage>
</organism>
<evidence type="ECO:0000313" key="2">
    <source>
        <dbReference type="Proteomes" id="UP000585836"/>
    </source>
</evidence>
<evidence type="ECO:0008006" key="3">
    <source>
        <dbReference type="Google" id="ProtNLM"/>
    </source>
</evidence>
<evidence type="ECO:0000313" key="1">
    <source>
        <dbReference type="EMBL" id="MBB5932122.1"/>
    </source>
</evidence>
<name>A0A7W9Q3Q0_9ACTN</name>
<comment type="caution">
    <text evidence="1">The sequence shown here is derived from an EMBL/GenBank/DDBJ whole genome shotgun (WGS) entry which is preliminary data.</text>
</comment>
<dbReference type="RefSeq" id="WP_184974179.1">
    <property type="nucleotide sequence ID" value="NZ_BAAAWF010000079.1"/>
</dbReference>
<protein>
    <recommendedName>
        <fullName evidence="3">TetR family transcriptional regulator</fullName>
    </recommendedName>
</protein>
<dbReference type="AlphaFoldDB" id="A0A7W9Q3Q0"/>
<keyword evidence="2" id="KW-1185">Reference proteome</keyword>
<gene>
    <name evidence="1" type="ORF">FHS34_007631</name>
</gene>
<sequence>MLAAAHRRADPGFAAGILALLAHGVNLRLRAGADAQQLQATVTAAVTAVTRRQ</sequence>
<reference evidence="1 2" key="1">
    <citation type="submission" date="2020-08" db="EMBL/GenBank/DDBJ databases">
        <title>Genomic Encyclopedia of Type Strains, Phase III (KMG-III): the genomes of soil and plant-associated and newly described type strains.</title>
        <authorList>
            <person name="Whitman W."/>
        </authorList>
    </citation>
    <scope>NUCLEOTIDE SEQUENCE [LARGE SCALE GENOMIC DNA]</scope>
    <source>
        <strain evidence="1 2">CECT 3313</strain>
    </source>
</reference>
<proteinExistence type="predicted"/>
<dbReference type="EMBL" id="JACHJK010000022">
    <property type="protein sequence ID" value="MBB5932122.1"/>
    <property type="molecule type" value="Genomic_DNA"/>
</dbReference>